<evidence type="ECO:0000256" key="3">
    <source>
        <dbReference type="ARBA" id="ARBA00022989"/>
    </source>
</evidence>
<evidence type="ECO:0000259" key="8">
    <source>
        <dbReference type="Pfam" id="PF06789"/>
    </source>
</evidence>
<evidence type="ECO:0000256" key="2">
    <source>
        <dbReference type="ARBA" id="ARBA00022692"/>
    </source>
</evidence>
<organism evidence="10 11">
    <name type="scientific">Scyliorhinus torazame</name>
    <name type="common">Cloudy catshark</name>
    <name type="synonym">Catulus torazame</name>
    <dbReference type="NCBI Taxonomy" id="75743"/>
    <lineage>
        <taxon>Eukaryota</taxon>
        <taxon>Metazoa</taxon>
        <taxon>Chordata</taxon>
        <taxon>Craniata</taxon>
        <taxon>Vertebrata</taxon>
        <taxon>Chondrichthyes</taxon>
        <taxon>Elasmobranchii</taxon>
        <taxon>Galeomorphii</taxon>
        <taxon>Galeoidea</taxon>
        <taxon>Carcharhiniformes</taxon>
        <taxon>Scyliorhinidae</taxon>
        <taxon>Scyliorhinus</taxon>
    </lineage>
</organism>
<name>A0A401PW30_SCYTO</name>
<feature type="domain" description="Major intrinsically disordered Notch2-binding receptor 1-like C-terminal" evidence="8">
    <location>
        <begin position="715"/>
        <end position="870"/>
    </location>
</feature>
<comment type="caution">
    <text evidence="10">The sequence shown here is derived from an EMBL/GenBank/DDBJ whole genome shotgun (WGS) entry which is preliminary data.</text>
</comment>
<evidence type="ECO:0000256" key="6">
    <source>
        <dbReference type="SAM" id="MobiDB-lite"/>
    </source>
</evidence>
<dbReference type="OMA" id="NESFECC"/>
<evidence type="ECO:0000256" key="7">
    <source>
        <dbReference type="SAM" id="Phobius"/>
    </source>
</evidence>
<feature type="domain" description="MINAR1 N-terminal helical" evidence="9">
    <location>
        <begin position="6"/>
        <end position="99"/>
    </location>
</feature>
<keyword evidence="11" id="KW-1185">Reference proteome</keyword>
<evidence type="ECO:0000256" key="4">
    <source>
        <dbReference type="ARBA" id="ARBA00023136"/>
    </source>
</evidence>
<dbReference type="STRING" id="75743.A0A401PW30"/>
<dbReference type="InterPro" id="IPR039706">
    <property type="entry name" value="MINAR1-like"/>
</dbReference>
<accession>A0A401PW30</accession>
<keyword evidence="4 7" id="KW-0472">Membrane</keyword>
<evidence type="ECO:0000313" key="10">
    <source>
        <dbReference type="EMBL" id="GCB77329.1"/>
    </source>
</evidence>
<feature type="region of interest" description="Disordered" evidence="6">
    <location>
        <begin position="558"/>
        <end position="590"/>
    </location>
</feature>
<dbReference type="AlphaFoldDB" id="A0A401PW30"/>
<protein>
    <submittedName>
        <fullName evidence="10">Uncharacterized protein</fullName>
    </submittedName>
</protein>
<dbReference type="InterPro" id="IPR055117">
    <property type="entry name" value="MINAR1_N"/>
</dbReference>
<comment type="similarity">
    <text evidence="1">Belongs to the MINAR family.</text>
</comment>
<dbReference type="EMBL" id="BFAA01010240">
    <property type="protein sequence ID" value="GCB77329.1"/>
    <property type="molecule type" value="Genomic_DNA"/>
</dbReference>
<dbReference type="PANTHER" id="PTHR31530:SF2">
    <property type="entry name" value="MAJOR INTRINSICALLY DISORDERED NOTCH2-BINDING RECEPTOR 1"/>
    <property type="match status" value="1"/>
</dbReference>
<evidence type="ECO:0000313" key="11">
    <source>
        <dbReference type="Proteomes" id="UP000288216"/>
    </source>
</evidence>
<dbReference type="OrthoDB" id="8875526at2759"/>
<dbReference type="Pfam" id="PF22948">
    <property type="entry name" value="MINAR1_N"/>
    <property type="match status" value="1"/>
</dbReference>
<evidence type="ECO:0000259" key="9">
    <source>
        <dbReference type="Pfam" id="PF22948"/>
    </source>
</evidence>
<feature type="region of interest" description="Disordered" evidence="6">
    <location>
        <begin position="133"/>
        <end position="157"/>
    </location>
</feature>
<evidence type="ECO:0000256" key="1">
    <source>
        <dbReference type="ARBA" id="ARBA00006410"/>
    </source>
</evidence>
<dbReference type="Proteomes" id="UP000288216">
    <property type="component" value="Unassembled WGS sequence"/>
</dbReference>
<dbReference type="InterPro" id="IPR009626">
    <property type="entry name" value="MINAR1-like_C"/>
</dbReference>
<dbReference type="GO" id="GO:0008285">
    <property type="term" value="P:negative regulation of cell population proliferation"/>
    <property type="evidence" value="ECO:0007669"/>
    <property type="project" value="TreeGrafter"/>
</dbReference>
<dbReference type="GO" id="GO:0012505">
    <property type="term" value="C:endomembrane system"/>
    <property type="evidence" value="ECO:0007669"/>
    <property type="project" value="UniProtKB-SubCell"/>
</dbReference>
<feature type="region of interest" description="Disordered" evidence="6">
    <location>
        <begin position="342"/>
        <end position="362"/>
    </location>
</feature>
<feature type="compositionally biased region" description="Basic and acidic residues" evidence="6">
    <location>
        <begin position="140"/>
        <end position="154"/>
    </location>
</feature>
<feature type="compositionally biased region" description="Basic and acidic residues" evidence="6">
    <location>
        <begin position="564"/>
        <end position="581"/>
    </location>
</feature>
<evidence type="ECO:0000256" key="5">
    <source>
        <dbReference type="ARBA" id="ARBA00037847"/>
    </source>
</evidence>
<keyword evidence="2 7" id="KW-0812">Transmembrane</keyword>
<comment type="subcellular location">
    <subcellularLocation>
        <location evidence="5">Endomembrane system</location>
        <topology evidence="5">Single-pass membrane protein</topology>
    </subcellularLocation>
</comment>
<dbReference type="Pfam" id="PF06789">
    <property type="entry name" value="MINAR1_C"/>
    <property type="match status" value="1"/>
</dbReference>
<feature type="compositionally biased region" description="Polar residues" evidence="6">
    <location>
        <begin position="342"/>
        <end position="352"/>
    </location>
</feature>
<reference evidence="10 11" key="1">
    <citation type="journal article" date="2018" name="Nat. Ecol. Evol.">
        <title>Shark genomes provide insights into elasmobranch evolution and the origin of vertebrates.</title>
        <authorList>
            <person name="Hara Y"/>
            <person name="Yamaguchi K"/>
            <person name="Onimaru K"/>
            <person name="Kadota M"/>
            <person name="Koyanagi M"/>
            <person name="Keeley SD"/>
            <person name="Tatsumi K"/>
            <person name="Tanaka K"/>
            <person name="Motone F"/>
            <person name="Kageyama Y"/>
            <person name="Nozu R"/>
            <person name="Adachi N"/>
            <person name="Nishimura O"/>
            <person name="Nakagawa R"/>
            <person name="Tanegashima C"/>
            <person name="Kiyatake I"/>
            <person name="Matsumoto R"/>
            <person name="Murakumo K"/>
            <person name="Nishida K"/>
            <person name="Terakita A"/>
            <person name="Kuratani S"/>
            <person name="Sato K"/>
            <person name="Hyodo S Kuraku.S."/>
        </authorList>
    </citation>
    <scope>NUCLEOTIDE SEQUENCE [LARGE SCALE GENOMIC DNA]</scope>
</reference>
<proteinExistence type="inferred from homology"/>
<dbReference type="GO" id="GO:0032007">
    <property type="term" value="P:negative regulation of TOR signaling"/>
    <property type="evidence" value="ECO:0007669"/>
    <property type="project" value="TreeGrafter"/>
</dbReference>
<feature type="region of interest" description="Disordered" evidence="6">
    <location>
        <begin position="219"/>
        <end position="248"/>
    </location>
</feature>
<dbReference type="PANTHER" id="PTHR31530">
    <property type="entry name" value="MAJOR INTRINSICALLY DISORDERED NOTCH2-BINDING RECEPTOR 1 MINAR1 FAMILY MEMBER"/>
    <property type="match status" value="1"/>
</dbReference>
<keyword evidence="3 7" id="KW-1133">Transmembrane helix</keyword>
<sequence>MEAAPEYSLFLVRILEELDTNHSTVSYQDLCKLLCARFDLTHLAKLRSLLFYTACLDPNFPATLFKEKLRCNVDSPQSKKIMIAADIVTMFNLIQMNGGVAKEKLPHRHQHKVRKNESFECCRSDSEICRLRSPTSSQDSVHREDCSEHSERGGSDVCPASDCKDCQRLICTSDPNFFLRLRNEGTEENKGRAASLERLQTSPTFNGIDPQACVMQTTYFPMDPDQDSNSDQDSPGGKNDRTGTFDSSDEAFSITPCVAGRPMFNGELQDMLPCVAKLVPMDKESEDEENGSHVRKHGSRFSTFFSNSFEMPYNNPYCDSIPSTSQEKRYVKHESLDDLQGTTYFGPSTISQEPRKVSSKPNKPAPWLLKSWSLNNDTAQDCEQYFSGEKHSAPRYQSNVKEELLAEARQRQAAAAADAISTMDRAQSYFKHAGGAGEESLGPVVNQFSCKLEAAAHCNQRKAKDKSVSCPSQPQSFDKTSVGTQTEQAVRGKCKEAVQGYHPKYGEKVPVKQLDEDSEALSDDISDIFRFLDDMSVNGSTGLLQSCYNSSGSLSRMPKSGCESPERTPVKASVPHKDMAKGHLPNQPGDEELKMSVCKLVLRIGEIERKLESLSGVRDEISQVLAKLNKLDQKIQEPAAEKLSPISNNESLRVKALRKSLFVRRSSKSEENSATESKIASISNSPRDWRVVGTSNESGITLQEGKQQVLTDSKDWQRKTREADRRYIISQSHGSSKPGKDSLLIEQVFSPHLYPNSMKSHMKSNPLYTDLRLTDVLEQKRPQPSWTIEEYNRNTNEKVKLAALDIQNQESLNPNNLEYWMEDIYTPGYDSLLKRKEAEFRRAKICKMAALIVAAVCTVVLVIVVPICTMKS</sequence>
<gene>
    <name evidence="10" type="ORF">scyTo_0016664</name>
</gene>
<dbReference type="GO" id="GO:0005886">
    <property type="term" value="C:plasma membrane"/>
    <property type="evidence" value="ECO:0007669"/>
    <property type="project" value="TreeGrafter"/>
</dbReference>
<feature type="transmembrane region" description="Helical" evidence="7">
    <location>
        <begin position="848"/>
        <end position="868"/>
    </location>
</feature>